<dbReference type="InterPro" id="IPR036291">
    <property type="entry name" value="NAD(P)-bd_dom_sf"/>
</dbReference>
<accession>A0ABS5J952</accession>
<evidence type="ECO:0000259" key="1">
    <source>
        <dbReference type="Pfam" id="PF05368"/>
    </source>
</evidence>
<comment type="caution">
    <text evidence="2">The sequence shown here is derived from an EMBL/GenBank/DDBJ whole genome shotgun (WGS) entry which is preliminary data.</text>
</comment>
<dbReference type="Gene3D" id="3.40.50.720">
    <property type="entry name" value="NAD(P)-binding Rossmann-like Domain"/>
    <property type="match status" value="1"/>
</dbReference>
<sequence>MTTAKILITGATGTIGTALAQQLSAQGVRFRAMVRTADEQAGKLRALPGAEIVIADFNDPRSIARALEGMEKAFLLTNSSAQAGQLQSDFVKMAAGSSVQHIVKLSQLHADPQSPVRFLRYHAEVEALIRSSGMDYTFLRPNLFMQGLLGFRETIIRQNKFFATAGSAPISIVDIRDIAAVAAAALTRPGHTNKIYNITGPESLTHTELAAQLSTAMGRSINYINVSDEDLQNALLQAGFPAWQAEGLLEDYAHYARGEAAAVSPAVQEITGHVPRSFSQFAVDYATLLS</sequence>
<dbReference type="Gene3D" id="3.90.25.10">
    <property type="entry name" value="UDP-galactose 4-epimerase, domain 1"/>
    <property type="match status" value="1"/>
</dbReference>
<dbReference type="EMBL" id="JAGTXB010000023">
    <property type="protein sequence ID" value="MBS0031573.1"/>
    <property type="molecule type" value="Genomic_DNA"/>
</dbReference>
<dbReference type="RefSeq" id="WP_211976733.1">
    <property type="nucleotide sequence ID" value="NZ_CBFHAM010000132.1"/>
</dbReference>
<dbReference type="PANTHER" id="PTHR43162:SF1">
    <property type="entry name" value="PRESTALK A DIFFERENTIATION PROTEIN A"/>
    <property type="match status" value="1"/>
</dbReference>
<name>A0ABS5J952_9BACT</name>
<dbReference type="SUPFAM" id="SSF51735">
    <property type="entry name" value="NAD(P)-binding Rossmann-fold domains"/>
    <property type="match status" value="1"/>
</dbReference>
<organism evidence="2 3">
    <name type="scientific">Chitinophaga hostae</name>
    <dbReference type="NCBI Taxonomy" id="2831022"/>
    <lineage>
        <taxon>Bacteria</taxon>
        <taxon>Pseudomonadati</taxon>
        <taxon>Bacteroidota</taxon>
        <taxon>Chitinophagia</taxon>
        <taxon>Chitinophagales</taxon>
        <taxon>Chitinophagaceae</taxon>
        <taxon>Chitinophaga</taxon>
    </lineage>
</organism>
<dbReference type="InterPro" id="IPR008030">
    <property type="entry name" value="NmrA-like"/>
</dbReference>
<reference evidence="2 3" key="1">
    <citation type="submission" date="2021-04" db="EMBL/GenBank/DDBJ databases">
        <title>Chitinophaga sp. nov., isolated from the rhizosphere soil.</title>
        <authorList>
            <person name="He S."/>
        </authorList>
    </citation>
    <scope>NUCLEOTIDE SEQUENCE [LARGE SCALE GENOMIC DNA]</scope>
    <source>
        <strain evidence="2 3">2R12</strain>
    </source>
</reference>
<protein>
    <submittedName>
        <fullName evidence="2">SDR family oxidoreductase</fullName>
    </submittedName>
</protein>
<dbReference type="PANTHER" id="PTHR43162">
    <property type="match status" value="1"/>
</dbReference>
<dbReference type="CDD" id="cd05269">
    <property type="entry name" value="TMR_SDR_a"/>
    <property type="match status" value="1"/>
</dbReference>
<evidence type="ECO:0000313" key="3">
    <source>
        <dbReference type="Proteomes" id="UP000676386"/>
    </source>
</evidence>
<proteinExistence type="predicted"/>
<dbReference type="Proteomes" id="UP000676386">
    <property type="component" value="Unassembled WGS sequence"/>
</dbReference>
<keyword evidence="3" id="KW-1185">Reference proteome</keyword>
<dbReference type="Pfam" id="PF05368">
    <property type="entry name" value="NmrA"/>
    <property type="match status" value="1"/>
</dbReference>
<evidence type="ECO:0000313" key="2">
    <source>
        <dbReference type="EMBL" id="MBS0031573.1"/>
    </source>
</evidence>
<gene>
    <name evidence="2" type="ORF">KE626_29860</name>
</gene>
<dbReference type="InterPro" id="IPR051604">
    <property type="entry name" value="Ergot_Alk_Oxidoreductase"/>
</dbReference>
<feature type="domain" description="NmrA-like" evidence="1">
    <location>
        <begin position="3"/>
        <end position="256"/>
    </location>
</feature>